<proteinExistence type="predicted"/>
<comment type="caution">
    <text evidence="1">The sequence shown here is derived from an EMBL/GenBank/DDBJ whole genome shotgun (WGS) entry which is preliminary data.</text>
</comment>
<evidence type="ECO:0000313" key="2">
    <source>
        <dbReference type="Proteomes" id="UP000186058"/>
    </source>
</evidence>
<name>A0ABX3EUJ2_9BACL</name>
<dbReference type="Proteomes" id="UP000186058">
    <property type="component" value="Unassembled WGS sequence"/>
</dbReference>
<protein>
    <submittedName>
        <fullName evidence="1">Uncharacterized protein</fullName>
    </submittedName>
</protein>
<sequence length="66" mass="7525">MKWLLGTPFFIRRRYVSYWGGRSANGPLFKREMDLPSLKNTKNIELGGTNGAYSPLPGSRAFFIEI</sequence>
<dbReference type="EMBL" id="LVWI01000014">
    <property type="protein sequence ID" value="OKP89621.1"/>
    <property type="molecule type" value="Genomic_DNA"/>
</dbReference>
<keyword evidence="2" id="KW-1185">Reference proteome</keyword>
<reference evidence="1 2" key="1">
    <citation type="submission" date="2016-03" db="EMBL/GenBank/DDBJ databases">
        <authorList>
            <person name="Sant'Anna F.H."/>
            <person name="Ambrosini A."/>
            <person name="Souza R."/>
            <person name="Bach E."/>
            <person name="Fernandes G."/>
            <person name="Balsanelli E."/>
            <person name="Baura V.A."/>
            <person name="Souza E.M."/>
            <person name="Passaglia L."/>
        </authorList>
    </citation>
    <scope>NUCLEOTIDE SEQUENCE [LARGE SCALE GENOMIC DNA]</scope>
    <source>
        <strain evidence="1 2">P26E</strain>
    </source>
</reference>
<organism evidence="1 2">
    <name type="scientific">Paenibacillus helianthi</name>
    <dbReference type="NCBI Taxonomy" id="1349432"/>
    <lineage>
        <taxon>Bacteria</taxon>
        <taxon>Bacillati</taxon>
        <taxon>Bacillota</taxon>
        <taxon>Bacilli</taxon>
        <taxon>Bacillales</taxon>
        <taxon>Paenibacillaceae</taxon>
        <taxon>Paenibacillus</taxon>
    </lineage>
</organism>
<gene>
    <name evidence="1" type="ORF">A3844_06500</name>
</gene>
<accession>A0ABX3EUJ2</accession>
<evidence type="ECO:0000313" key="1">
    <source>
        <dbReference type="EMBL" id="OKP89621.1"/>
    </source>
</evidence>